<evidence type="ECO:0000313" key="1">
    <source>
        <dbReference type="EMBL" id="MBE2986813.1"/>
    </source>
</evidence>
<dbReference type="AlphaFoldDB" id="A0AAW3ZQR5"/>
<evidence type="ECO:0000313" key="3">
    <source>
        <dbReference type="Proteomes" id="UP000650616"/>
    </source>
</evidence>
<reference evidence="2 3" key="1">
    <citation type="submission" date="2015-08" db="EMBL/GenBank/DDBJ databases">
        <title>Comparative genomics of the Campylobacter concisus group.</title>
        <authorList>
            <person name="Yee E."/>
            <person name="Chapman M.H."/>
            <person name="Huynh S."/>
            <person name="Bono J.L."/>
            <person name="On S.L."/>
            <person name="St Leger J."/>
            <person name="Foster G."/>
            <person name="Parker C.T."/>
            <person name="Miller W.G."/>
        </authorList>
    </citation>
    <scope>NUCLEOTIDE SEQUENCE [LARGE SCALE GENOMIC DNA]</scope>
    <source>
        <strain evidence="2 3">RM9337</strain>
    </source>
</reference>
<dbReference type="EMBL" id="LIWG01000001">
    <property type="protein sequence ID" value="MBE3607369.1"/>
    <property type="molecule type" value="Genomic_DNA"/>
</dbReference>
<protein>
    <submittedName>
        <fullName evidence="2">Uncharacterized protein</fullName>
    </submittedName>
</protein>
<dbReference type="Proteomes" id="UP000650616">
    <property type="component" value="Unassembled WGS sequence"/>
</dbReference>
<dbReference type="RefSeq" id="WP_170015267.1">
    <property type="nucleotide sequence ID" value="NZ_CP012545.1"/>
</dbReference>
<evidence type="ECO:0000313" key="2">
    <source>
        <dbReference type="EMBL" id="MBE3607369.1"/>
    </source>
</evidence>
<keyword evidence="3" id="KW-1185">Reference proteome</keyword>
<gene>
    <name evidence="1" type="ORF">CCAL12919_06715</name>
    <name evidence="2" type="ORF">CCAL9337_01295</name>
</gene>
<evidence type="ECO:0000313" key="4">
    <source>
        <dbReference type="Proteomes" id="UP001318760"/>
    </source>
</evidence>
<proteinExistence type="predicted"/>
<dbReference type="EMBL" id="JADBHS010000012">
    <property type="protein sequence ID" value="MBE2986813.1"/>
    <property type="molecule type" value="Genomic_DNA"/>
</dbReference>
<comment type="caution">
    <text evidence="2">The sequence shown here is derived from an EMBL/GenBank/DDBJ whole genome shotgun (WGS) entry which is preliminary data.</text>
</comment>
<accession>A0AAW3ZQR5</accession>
<name>A0AAW3ZQR5_9BACT</name>
<organism evidence="2 3">
    <name type="scientific">Campylobacter californiensis</name>
    <dbReference type="NCBI Taxonomy" id="1032243"/>
    <lineage>
        <taxon>Bacteria</taxon>
        <taxon>Pseudomonadati</taxon>
        <taxon>Campylobacterota</taxon>
        <taxon>Epsilonproteobacteria</taxon>
        <taxon>Campylobacterales</taxon>
        <taxon>Campylobacteraceae</taxon>
        <taxon>Campylobacter</taxon>
    </lineage>
</organism>
<sequence length="49" mass="5912">MYLIKTIIRHNRISANYANLSMSEILKISFARYFIYNKFNTRYQANDCT</sequence>
<reference evidence="1 4" key="2">
    <citation type="submission" date="2020-10" db="EMBL/GenBank/DDBJ databases">
        <title>Campylobacter californiensis sp. nov. isolated from cattle and feral swine in California.</title>
        <authorList>
            <person name="Miller W.G."/>
        </authorList>
    </citation>
    <scope>NUCLEOTIDE SEQUENCE [LARGE SCALE GENOMIC DNA]</scope>
    <source>
        <strain evidence="1 4">RM12919</strain>
    </source>
</reference>
<dbReference type="Proteomes" id="UP001318760">
    <property type="component" value="Unassembled WGS sequence"/>
</dbReference>